<keyword evidence="2" id="KW-1185">Reference proteome</keyword>
<proteinExistence type="predicted"/>
<accession>A0A378JSB5</accession>
<dbReference type="Proteomes" id="UP000254968">
    <property type="component" value="Unassembled WGS sequence"/>
</dbReference>
<evidence type="ECO:0008006" key="3">
    <source>
        <dbReference type="Google" id="ProtNLM"/>
    </source>
</evidence>
<organism evidence="1 2">
    <name type="scientific">Legionella beliardensis</name>
    <dbReference type="NCBI Taxonomy" id="91822"/>
    <lineage>
        <taxon>Bacteria</taxon>
        <taxon>Pseudomonadati</taxon>
        <taxon>Pseudomonadota</taxon>
        <taxon>Gammaproteobacteria</taxon>
        <taxon>Legionellales</taxon>
        <taxon>Legionellaceae</taxon>
        <taxon>Legionella</taxon>
    </lineage>
</organism>
<sequence>MTNHLDIINWATDYLTFKGYFLIKQPEIIQETPWSNVICLTTSHGDVYLKQPAKLLANEASIIELLANQCKASVPNIIANNSDLHCFLMEDAGLTLRNYINEECKTELLCKAIKHFTAFQRSTEDNIKSLFRLNVPDWRLKQIPHLYRKIINDKKFLKADGMEDKELDKLNYLSPLITEQVYELSQYGICEAVVQPDFNTNNILINPETQQFTMIDVGELAISHPFFSLHNFLYQATIHHSVKEQDYVWNEMLNACIESWLNLGPKDKLLQGYELSRKLWPIYAACATYHFMHCC</sequence>
<dbReference type="InterPro" id="IPR011009">
    <property type="entry name" value="Kinase-like_dom_sf"/>
</dbReference>
<reference evidence="1 2" key="1">
    <citation type="submission" date="2018-06" db="EMBL/GenBank/DDBJ databases">
        <authorList>
            <consortium name="Pathogen Informatics"/>
            <person name="Doyle S."/>
        </authorList>
    </citation>
    <scope>NUCLEOTIDE SEQUENCE [LARGE SCALE GENOMIC DNA]</scope>
    <source>
        <strain evidence="1 2">NCTC13315</strain>
    </source>
</reference>
<gene>
    <name evidence="1" type="ORF">NCTC13315_02943</name>
</gene>
<evidence type="ECO:0000313" key="1">
    <source>
        <dbReference type="EMBL" id="STX55572.1"/>
    </source>
</evidence>
<evidence type="ECO:0000313" key="2">
    <source>
        <dbReference type="Proteomes" id="UP000254968"/>
    </source>
</evidence>
<name>A0A378JSB5_9GAMM</name>
<dbReference type="SUPFAM" id="SSF56112">
    <property type="entry name" value="Protein kinase-like (PK-like)"/>
    <property type="match status" value="1"/>
</dbReference>
<dbReference type="AlphaFoldDB" id="A0A378JSB5"/>
<protein>
    <recommendedName>
        <fullName evidence="3">Phosphotransferase enzyme family</fullName>
    </recommendedName>
</protein>
<dbReference type="EMBL" id="UGNV01000003">
    <property type="protein sequence ID" value="STX55572.1"/>
    <property type="molecule type" value="Genomic_DNA"/>
</dbReference>